<dbReference type="AlphaFoldDB" id="A0A1F5JZB7"/>
<name>A0A1F5JZB7_9BACT</name>
<evidence type="ECO:0000313" key="2">
    <source>
        <dbReference type="EMBL" id="OGE33860.1"/>
    </source>
</evidence>
<keyword evidence="1" id="KW-1133">Transmembrane helix</keyword>
<sequence>MFRAYQVIWYILGVIEILLVFRVVLKALGANPNSGFTNLIYSLSNPLALPFRGIFQTTVVEGSVFEYSTLIAGAVYALVAYGIVQLFQFIKPTNPQEVQEKVDTQ</sequence>
<proteinExistence type="predicted"/>
<gene>
    <name evidence="2" type="ORF">A3C59_01930</name>
</gene>
<keyword evidence="1" id="KW-0472">Membrane</keyword>
<dbReference type="STRING" id="1797768.A3C59_01930"/>
<keyword evidence="1" id="KW-0812">Transmembrane</keyword>
<dbReference type="GO" id="GO:0016020">
    <property type="term" value="C:membrane"/>
    <property type="evidence" value="ECO:0007669"/>
    <property type="project" value="InterPro"/>
</dbReference>
<comment type="caution">
    <text evidence="2">The sequence shown here is derived from an EMBL/GenBank/DDBJ whole genome shotgun (WGS) entry which is preliminary data.</text>
</comment>
<organism evidence="2 3">
    <name type="scientific">Candidatus Daviesbacteria bacterium RIFCSPHIGHO2_02_FULL_36_13</name>
    <dbReference type="NCBI Taxonomy" id="1797768"/>
    <lineage>
        <taxon>Bacteria</taxon>
        <taxon>Candidatus Daviesiibacteriota</taxon>
    </lineage>
</organism>
<feature type="transmembrane region" description="Helical" evidence="1">
    <location>
        <begin position="67"/>
        <end position="87"/>
    </location>
</feature>
<evidence type="ECO:0000313" key="3">
    <source>
        <dbReference type="Proteomes" id="UP000176902"/>
    </source>
</evidence>
<reference evidence="2 3" key="1">
    <citation type="journal article" date="2016" name="Nat. Commun.">
        <title>Thousands of microbial genomes shed light on interconnected biogeochemical processes in an aquifer system.</title>
        <authorList>
            <person name="Anantharaman K."/>
            <person name="Brown C.T."/>
            <person name="Hug L.A."/>
            <person name="Sharon I."/>
            <person name="Castelle C.J."/>
            <person name="Probst A.J."/>
            <person name="Thomas B.C."/>
            <person name="Singh A."/>
            <person name="Wilkins M.J."/>
            <person name="Karaoz U."/>
            <person name="Brodie E.L."/>
            <person name="Williams K.H."/>
            <person name="Hubbard S.S."/>
            <person name="Banfield J.F."/>
        </authorList>
    </citation>
    <scope>NUCLEOTIDE SEQUENCE [LARGE SCALE GENOMIC DNA]</scope>
</reference>
<protein>
    <recommendedName>
        <fullName evidence="4">YggT family protein</fullName>
    </recommendedName>
</protein>
<evidence type="ECO:0000256" key="1">
    <source>
        <dbReference type="SAM" id="Phobius"/>
    </source>
</evidence>
<evidence type="ECO:0008006" key="4">
    <source>
        <dbReference type="Google" id="ProtNLM"/>
    </source>
</evidence>
<dbReference type="Proteomes" id="UP000176902">
    <property type="component" value="Unassembled WGS sequence"/>
</dbReference>
<dbReference type="Pfam" id="PF02325">
    <property type="entry name" value="CCB3_YggT"/>
    <property type="match status" value="1"/>
</dbReference>
<accession>A0A1F5JZB7</accession>
<dbReference type="InterPro" id="IPR003425">
    <property type="entry name" value="CCB3/YggT"/>
</dbReference>
<dbReference type="EMBL" id="MFCV01000005">
    <property type="protein sequence ID" value="OGE33860.1"/>
    <property type="molecule type" value="Genomic_DNA"/>
</dbReference>
<feature type="transmembrane region" description="Helical" evidence="1">
    <location>
        <begin position="7"/>
        <end position="25"/>
    </location>
</feature>